<proteinExistence type="predicted"/>
<name>A0A975TW78_9RHOB</name>
<protein>
    <submittedName>
        <fullName evidence="3">Molybdopterin-binding protein</fullName>
    </submittedName>
</protein>
<accession>A0A975TW78</accession>
<dbReference type="InterPro" id="IPR001453">
    <property type="entry name" value="MoaB/Mog_dom"/>
</dbReference>
<dbReference type="CDD" id="cd03522">
    <property type="entry name" value="MoeA_like"/>
    <property type="match status" value="1"/>
</dbReference>
<dbReference type="EMBL" id="JAIMBW010000001">
    <property type="protein sequence ID" value="MBY4891558.1"/>
    <property type="molecule type" value="Genomic_DNA"/>
</dbReference>
<dbReference type="EMBL" id="CP078073">
    <property type="protein sequence ID" value="QXL88346.1"/>
    <property type="molecule type" value="Genomic_DNA"/>
</dbReference>
<dbReference type="Pfam" id="PF00994">
    <property type="entry name" value="MoCF_biosynth"/>
    <property type="match status" value="1"/>
</dbReference>
<organism evidence="3">
    <name type="scientific">Gymnodinialimonas phycosphaerae</name>
    <dbReference type="NCBI Taxonomy" id="2841589"/>
    <lineage>
        <taxon>Bacteria</taxon>
        <taxon>Pseudomonadati</taxon>
        <taxon>Pseudomonadota</taxon>
        <taxon>Alphaproteobacteria</taxon>
        <taxon>Rhodobacterales</taxon>
        <taxon>Paracoccaceae</taxon>
        <taxon>Gymnodinialimonas</taxon>
    </lineage>
</organism>
<evidence type="ECO:0000313" key="2">
    <source>
        <dbReference type="EMBL" id="MBY4891558.1"/>
    </source>
</evidence>
<dbReference type="AlphaFoldDB" id="A0A975TW78"/>
<dbReference type="SUPFAM" id="SSF53218">
    <property type="entry name" value="Molybdenum cofactor biosynthesis proteins"/>
    <property type="match status" value="1"/>
</dbReference>
<evidence type="ECO:0000313" key="4">
    <source>
        <dbReference type="Proteomes" id="UP000693972"/>
    </source>
</evidence>
<evidence type="ECO:0000259" key="1">
    <source>
        <dbReference type="Pfam" id="PF00994"/>
    </source>
</evidence>
<gene>
    <name evidence="2" type="ORF">KUL25_02120</name>
    <name evidence="3" type="ORF">KUL25_02125</name>
</gene>
<sequence>MKFGPVPVGEAEGAILAHSERVAAGRIPKGTWLTAAHIADLMEAGATEVVVARLAPGDVHEDAAAMQIAEALRGPGLLADGAATGRVNLRARAAGIVEVDVPAIETVNRVNPAITVATVAAWARLGARGLAVTVKIIPFAVAQEDVAEACARAHAAVRLREPSVTSATLIESVGGAARSDKGRDAVQVRLDRFGVALSERVVVPHEVADIAAALRAASGEVLLILTGSATSDIADTAPAAVRVAGGQVLHYGMPVDPGNLLFIGRLGSKVVIGLPGCARSPALNGADWVLERMICGVAPEDIDIPAMGVGGLLKEIPSRPRPREG</sequence>
<dbReference type="Gene3D" id="3.40.980.10">
    <property type="entry name" value="MoaB/Mog-like domain"/>
    <property type="match status" value="1"/>
</dbReference>
<dbReference type="RefSeq" id="WP_257891419.1">
    <property type="nucleotide sequence ID" value="NZ_JAIMBW010000001.1"/>
</dbReference>
<reference evidence="3 4" key="1">
    <citation type="submission" date="2021-07" db="EMBL/GenBank/DDBJ databases">
        <title>Karlodiniumbacter phycospheric gen. nov., sp. nov., a phycosphere bacterium isolated from karlodinium veneficum.</title>
        <authorList>
            <person name="Peng Y."/>
            <person name="Jiang L."/>
            <person name="Lee J."/>
        </authorList>
    </citation>
    <scope>NUCLEOTIDE SEQUENCE</scope>
    <source>
        <strain evidence="3 4">N5</strain>
    </source>
</reference>
<evidence type="ECO:0000313" key="3">
    <source>
        <dbReference type="EMBL" id="QXL88346.1"/>
    </source>
</evidence>
<feature type="domain" description="MoaB/Mog" evidence="1">
    <location>
        <begin position="178"/>
        <end position="280"/>
    </location>
</feature>
<dbReference type="InterPro" id="IPR036425">
    <property type="entry name" value="MoaB/Mog-like_dom_sf"/>
</dbReference>
<dbReference type="Proteomes" id="UP000693972">
    <property type="component" value="Unassembled WGS sequence"/>
</dbReference>
<keyword evidence="4" id="KW-1185">Reference proteome</keyword>